<dbReference type="EMBL" id="BMGJ01000002">
    <property type="protein sequence ID" value="GGD54416.1"/>
    <property type="molecule type" value="Genomic_DNA"/>
</dbReference>
<keyword evidence="2" id="KW-1185">Reference proteome</keyword>
<dbReference type="RefSeq" id="WP_099033046.1">
    <property type="nucleotide sequence ID" value="NZ_BMGJ01000002.1"/>
</dbReference>
<dbReference type="Pfam" id="PF00574">
    <property type="entry name" value="CLP_protease"/>
    <property type="match status" value="1"/>
</dbReference>
<gene>
    <name evidence="1" type="ORF">GCM10011357_07660</name>
</gene>
<accession>A0ABQ1R196</accession>
<evidence type="ECO:0000313" key="2">
    <source>
        <dbReference type="Proteomes" id="UP000614272"/>
    </source>
</evidence>
<evidence type="ECO:0000313" key="1">
    <source>
        <dbReference type="EMBL" id="GGD54416.1"/>
    </source>
</evidence>
<dbReference type="SUPFAM" id="SSF52096">
    <property type="entry name" value="ClpP/crotonase"/>
    <property type="match status" value="1"/>
</dbReference>
<comment type="caution">
    <text evidence="1">The sequence shown here is derived from an EMBL/GenBank/DDBJ whole genome shotgun (WGS) entry which is preliminary data.</text>
</comment>
<protein>
    <recommendedName>
        <fullName evidence="3">Peptidase S14</fullName>
    </recommendedName>
</protein>
<dbReference type="Gene3D" id="3.90.226.10">
    <property type="entry name" value="2-enoyl-CoA Hydratase, Chain A, domain 1"/>
    <property type="match status" value="1"/>
</dbReference>
<name>A0ABQ1R196_9ALTE</name>
<evidence type="ECO:0008006" key="3">
    <source>
        <dbReference type="Google" id="ProtNLM"/>
    </source>
</evidence>
<reference evidence="2" key="1">
    <citation type="journal article" date="2019" name="Int. J. Syst. Evol. Microbiol.">
        <title>The Global Catalogue of Microorganisms (GCM) 10K type strain sequencing project: providing services to taxonomists for standard genome sequencing and annotation.</title>
        <authorList>
            <consortium name="The Broad Institute Genomics Platform"/>
            <consortium name="The Broad Institute Genome Sequencing Center for Infectious Disease"/>
            <person name="Wu L."/>
            <person name="Ma J."/>
        </authorList>
    </citation>
    <scope>NUCLEOTIDE SEQUENCE [LARGE SCALE GENOMIC DNA]</scope>
    <source>
        <strain evidence="2">CGMCC 1.12923</strain>
    </source>
</reference>
<dbReference type="InterPro" id="IPR023562">
    <property type="entry name" value="ClpP/TepA"/>
</dbReference>
<organism evidence="1 2">
    <name type="scientific">Lacimicrobium alkaliphilum</name>
    <dbReference type="NCBI Taxonomy" id="1526571"/>
    <lineage>
        <taxon>Bacteria</taxon>
        <taxon>Pseudomonadati</taxon>
        <taxon>Pseudomonadota</taxon>
        <taxon>Gammaproteobacteria</taxon>
        <taxon>Alteromonadales</taxon>
        <taxon>Alteromonadaceae</taxon>
        <taxon>Lacimicrobium</taxon>
    </lineage>
</organism>
<sequence length="187" mass="20975">MPDSDRYALLANPHIRLSGAVDQDMYCSFRQQLEACPATGPIIITITTLGGDPEVARMMGDDVRLLREQSGLAMMFLGKIAVYSAGATFMSFFPVDCRFLTDTTRLMIHERQIQKTVNVNGPLRTCGATLKATLHEIEHSIEIEEEGFRAIIKGSKVNFETIRDRAPENWYIDCREALKLGLIHDVI</sequence>
<dbReference type="Proteomes" id="UP000614272">
    <property type="component" value="Unassembled WGS sequence"/>
</dbReference>
<dbReference type="InterPro" id="IPR029045">
    <property type="entry name" value="ClpP/crotonase-like_dom_sf"/>
</dbReference>
<proteinExistence type="predicted"/>